<dbReference type="Pfam" id="PF00226">
    <property type="entry name" value="DnaJ"/>
    <property type="match status" value="1"/>
</dbReference>
<dbReference type="InterPro" id="IPR018253">
    <property type="entry name" value="DnaJ_domain_CS"/>
</dbReference>
<evidence type="ECO:0000259" key="2">
    <source>
        <dbReference type="PROSITE" id="PS50076"/>
    </source>
</evidence>
<dbReference type="STRING" id="49451.A0A1J6KC74"/>
<dbReference type="PROSITE" id="PS00636">
    <property type="entry name" value="DNAJ_1"/>
    <property type="match status" value="1"/>
</dbReference>
<dbReference type="Pfam" id="PF11926">
    <property type="entry name" value="DUF3444"/>
    <property type="match status" value="2"/>
</dbReference>
<reference evidence="3" key="1">
    <citation type="submission" date="2016-11" db="EMBL/GenBank/DDBJ databases">
        <title>The genome of Nicotiana attenuata.</title>
        <authorList>
            <person name="Xu S."/>
            <person name="Brockmoeller T."/>
            <person name="Gaquerel E."/>
            <person name="Navarro A."/>
            <person name="Kuhl H."/>
            <person name="Gase K."/>
            <person name="Ling Z."/>
            <person name="Zhou W."/>
            <person name="Kreitzer C."/>
            <person name="Stanke M."/>
            <person name="Tang H."/>
            <person name="Lyons E."/>
            <person name="Pandey P."/>
            <person name="Pandey S.P."/>
            <person name="Timmermann B."/>
            <person name="Baldwin I.T."/>
        </authorList>
    </citation>
    <scope>NUCLEOTIDE SEQUENCE [LARGE SCALE GENOMIC DNA]</scope>
    <source>
        <strain evidence="3">UT</strain>
    </source>
</reference>
<comment type="caution">
    <text evidence="3">The sequence shown here is derived from an EMBL/GenBank/DDBJ whole genome shotgun (WGS) entry which is preliminary data.</text>
</comment>
<dbReference type="Gene3D" id="1.10.287.110">
    <property type="entry name" value="DnaJ domain"/>
    <property type="match status" value="1"/>
</dbReference>
<dbReference type="Proteomes" id="UP000187609">
    <property type="component" value="Unassembled WGS sequence"/>
</dbReference>
<gene>
    <name evidence="3" type="ORF">A4A49_22737</name>
</gene>
<dbReference type="OMA" id="VSTNHGM"/>
<dbReference type="PANTHER" id="PTHR44137">
    <property type="entry name" value="BNAC03G44070D PROTEIN"/>
    <property type="match status" value="1"/>
</dbReference>
<name>A0A1J6KC74_NICAT</name>
<keyword evidence="4" id="KW-1185">Reference proteome</keyword>
<dbReference type="CDD" id="cd06257">
    <property type="entry name" value="DnaJ"/>
    <property type="match status" value="1"/>
</dbReference>
<dbReference type="PRINTS" id="PR00625">
    <property type="entry name" value="JDOMAIN"/>
</dbReference>
<dbReference type="InterPro" id="IPR036869">
    <property type="entry name" value="J_dom_sf"/>
</dbReference>
<dbReference type="AlphaFoldDB" id="A0A1J6KC74"/>
<dbReference type="SMART" id="SM00271">
    <property type="entry name" value="DnaJ"/>
    <property type="match status" value="1"/>
</dbReference>
<protein>
    <recommendedName>
        <fullName evidence="2">J domain-containing protein</fullName>
    </recommendedName>
</protein>
<dbReference type="PANTHER" id="PTHR44137:SF61">
    <property type="entry name" value="J DOMAIN-CONTAINING PROTEIN"/>
    <property type="match status" value="1"/>
</dbReference>
<sequence>MECNKDEAIRAKEIAEQMLSNKDIDGAQKFAIKAQNLFPGVDGLSHFLEMLHIYVASEKKINGEVDLYGILSVHPSADVETIRKHYRRLALALHPDKNKSVGADGAFKVLSEAWSLLSDRAKRMTYDQKRAMRNVGVGNPSMRVNLNRVLVCPNCHQPFWAKEVGAPPVNGHASSNTGPFFQQQQQGTNCHAANGSSASAFNTGIPGHSGFGSNIGANNQQAQDFKLRGCNGVPPYAASPMHVASNGHPAGQNLKRVHEEAAVNTPNMEDFPQKSNKTYTGFYPNLGSSSAQADRVNKKRHINEQKATSKRRATMNQLAGKARSGSHGILHGNENGVLRAERVVVVGSNKRQSSRELSQSEVRNMLVEKARTKIWKKLNEWSTTSASRTSYKEDKETEKKQIAAAHTTQGFLKNDLRREETVNGVLVNSSKSCKHKESSVVSTTSVDSELEDTEIKSMRVPDSDFRNFDEDRTEKLFEDNQVWAAYDNDDGMPRYYALIHNVISRKPFKVRISWLTSKSNSEFGLINWGDVWALYRNWFPEWNEQTRDDVIHKYDMVEVLEDYNEDEGVRVAPLVKVAGFKSVFHQHQDPKHIRRIPREEIFRFSHQVPSYVLTGKDALNVPKGCRELDPAAIPLELLQVMMQAEIDAQRKTAESSKLERADRESQVKERYGIGNVINGKEATIESNTVIRKPLLTYSRKNKAKKVEGKTSLAGAQISDL</sequence>
<dbReference type="InterPro" id="IPR024593">
    <property type="entry name" value="DUF3444"/>
</dbReference>
<dbReference type="EMBL" id="MJEQ01002312">
    <property type="protein sequence ID" value="OIT27685.1"/>
    <property type="molecule type" value="Genomic_DNA"/>
</dbReference>
<evidence type="ECO:0000313" key="4">
    <source>
        <dbReference type="Proteomes" id="UP000187609"/>
    </source>
</evidence>
<evidence type="ECO:0000256" key="1">
    <source>
        <dbReference type="SAM" id="MobiDB-lite"/>
    </source>
</evidence>
<evidence type="ECO:0000313" key="3">
    <source>
        <dbReference type="EMBL" id="OIT27685.1"/>
    </source>
</evidence>
<feature type="region of interest" description="Disordered" evidence="1">
    <location>
        <begin position="170"/>
        <end position="195"/>
    </location>
</feature>
<dbReference type="PROSITE" id="PS50076">
    <property type="entry name" value="DNAJ_2"/>
    <property type="match status" value="1"/>
</dbReference>
<feature type="region of interest" description="Disordered" evidence="1">
    <location>
        <begin position="289"/>
        <end position="312"/>
    </location>
</feature>
<organism evidence="3 4">
    <name type="scientific">Nicotiana attenuata</name>
    <name type="common">Coyote tobacco</name>
    <dbReference type="NCBI Taxonomy" id="49451"/>
    <lineage>
        <taxon>Eukaryota</taxon>
        <taxon>Viridiplantae</taxon>
        <taxon>Streptophyta</taxon>
        <taxon>Embryophyta</taxon>
        <taxon>Tracheophyta</taxon>
        <taxon>Spermatophyta</taxon>
        <taxon>Magnoliopsida</taxon>
        <taxon>eudicotyledons</taxon>
        <taxon>Gunneridae</taxon>
        <taxon>Pentapetalae</taxon>
        <taxon>asterids</taxon>
        <taxon>lamiids</taxon>
        <taxon>Solanales</taxon>
        <taxon>Solanaceae</taxon>
        <taxon>Nicotianoideae</taxon>
        <taxon>Nicotianeae</taxon>
        <taxon>Nicotiana</taxon>
    </lineage>
</organism>
<feature type="domain" description="J" evidence="2">
    <location>
        <begin position="66"/>
        <end position="130"/>
    </location>
</feature>
<proteinExistence type="predicted"/>
<accession>A0A1J6KC74</accession>
<dbReference type="SUPFAM" id="SSF46565">
    <property type="entry name" value="Chaperone J-domain"/>
    <property type="match status" value="1"/>
</dbReference>
<dbReference type="Gramene" id="OIT27685">
    <property type="protein sequence ID" value="OIT27685"/>
    <property type="gene ID" value="A4A49_22737"/>
</dbReference>
<dbReference type="SMR" id="A0A1J6KC74"/>
<dbReference type="InterPro" id="IPR001623">
    <property type="entry name" value="DnaJ_domain"/>
</dbReference>